<sequence>MSFFELGEASRQEEYDGWLRLINLLGFLLDGNHDEDRVVQEPAALFQPNEFREYQVFGLGPSTHPEGLVELSLPLKENRSLAFLQIVLRPGSEAGPRLMAEAISRARLAGRKTLQTFSNHRDEALLSLIRRADFEEVQRATISVLPVERVPEGLWQEAESASQEYELLQWANRCPEELLEPFAALCGLMSTDAPQGRATAEPQLWDGARVRRGESAKAEQGSNIQLSVMRHRDSAELAGYTMLEWNPKRAAVGMQGDTLVATSHRGHRLGLRLKLENLRIARQSWPEIERIYTGNAEENEAMLRINRAMGYLPDKTFVTFRREL</sequence>
<name>A0A7Y9S680_9MICC</name>
<organism evidence="1 2">
    <name type="scientific">Psychromicrobium silvestre</name>
    <dbReference type="NCBI Taxonomy" id="1645614"/>
    <lineage>
        <taxon>Bacteria</taxon>
        <taxon>Bacillati</taxon>
        <taxon>Actinomycetota</taxon>
        <taxon>Actinomycetes</taxon>
        <taxon>Micrococcales</taxon>
        <taxon>Micrococcaceae</taxon>
        <taxon>Psychromicrobium</taxon>
    </lineage>
</organism>
<reference evidence="1 2" key="1">
    <citation type="submission" date="2020-07" db="EMBL/GenBank/DDBJ databases">
        <title>Sequencing the genomes of 1000 actinobacteria strains.</title>
        <authorList>
            <person name="Klenk H.-P."/>
        </authorList>
    </citation>
    <scope>NUCLEOTIDE SEQUENCE [LARGE SCALE GENOMIC DNA]</scope>
    <source>
        <strain evidence="1 2">DSM 102047</strain>
    </source>
</reference>
<dbReference type="Gene3D" id="3.40.630.30">
    <property type="match status" value="1"/>
</dbReference>
<gene>
    <name evidence="1" type="ORF">FHU41_001520</name>
</gene>
<evidence type="ECO:0000313" key="2">
    <source>
        <dbReference type="Proteomes" id="UP000521748"/>
    </source>
</evidence>
<dbReference type="SUPFAM" id="SSF55729">
    <property type="entry name" value="Acyl-CoA N-acyltransferases (Nat)"/>
    <property type="match status" value="1"/>
</dbReference>
<protein>
    <recommendedName>
        <fullName evidence="3">N-acetyltransferase domain-containing protein</fullName>
    </recommendedName>
</protein>
<accession>A0A7Y9S680</accession>
<comment type="caution">
    <text evidence="1">The sequence shown here is derived from an EMBL/GenBank/DDBJ whole genome shotgun (WGS) entry which is preliminary data.</text>
</comment>
<dbReference type="EMBL" id="JACBYQ010000001">
    <property type="protein sequence ID" value="NYE95299.1"/>
    <property type="molecule type" value="Genomic_DNA"/>
</dbReference>
<keyword evidence="2" id="KW-1185">Reference proteome</keyword>
<proteinExistence type="predicted"/>
<dbReference type="AlphaFoldDB" id="A0A7Y9S680"/>
<dbReference type="RefSeq" id="WP_179388948.1">
    <property type="nucleotide sequence ID" value="NZ_JACBYQ010000001.1"/>
</dbReference>
<evidence type="ECO:0008006" key="3">
    <source>
        <dbReference type="Google" id="ProtNLM"/>
    </source>
</evidence>
<dbReference type="Proteomes" id="UP000521748">
    <property type="component" value="Unassembled WGS sequence"/>
</dbReference>
<evidence type="ECO:0000313" key="1">
    <source>
        <dbReference type="EMBL" id="NYE95299.1"/>
    </source>
</evidence>
<dbReference type="InterPro" id="IPR016181">
    <property type="entry name" value="Acyl_CoA_acyltransferase"/>
</dbReference>